<dbReference type="AlphaFoldDB" id="A0A382CAK0"/>
<dbReference type="GO" id="GO:0016616">
    <property type="term" value="F:oxidoreductase activity, acting on the CH-OH group of donors, NAD or NADP as acceptor"/>
    <property type="evidence" value="ECO:0007669"/>
    <property type="project" value="TreeGrafter"/>
</dbReference>
<protein>
    <recommendedName>
        <fullName evidence="2">Mannitol dehydrogenase N-terminal domain-containing protein</fullName>
    </recommendedName>
</protein>
<dbReference type="EMBL" id="UINC01033600">
    <property type="protein sequence ID" value="SVB23135.1"/>
    <property type="molecule type" value="Genomic_DNA"/>
</dbReference>
<reference evidence="3" key="1">
    <citation type="submission" date="2018-05" db="EMBL/GenBank/DDBJ databases">
        <authorList>
            <person name="Lanie J.A."/>
            <person name="Ng W.-L."/>
            <person name="Kazmierczak K.M."/>
            <person name="Andrzejewski T.M."/>
            <person name="Davidsen T.M."/>
            <person name="Wayne K.J."/>
            <person name="Tettelin H."/>
            <person name="Glass J.I."/>
            <person name="Rusch D."/>
            <person name="Podicherti R."/>
            <person name="Tsui H.-C.T."/>
            <person name="Winkler M.E."/>
        </authorList>
    </citation>
    <scope>NUCLEOTIDE SEQUENCE</scope>
</reference>
<evidence type="ECO:0000259" key="2">
    <source>
        <dbReference type="Pfam" id="PF01232"/>
    </source>
</evidence>
<dbReference type="InterPro" id="IPR036291">
    <property type="entry name" value="NAD(P)-bd_dom_sf"/>
</dbReference>
<dbReference type="PANTHER" id="PTHR43362">
    <property type="entry name" value="MANNITOL DEHYDROGENASE DSF1-RELATED"/>
    <property type="match status" value="1"/>
</dbReference>
<gene>
    <name evidence="3" type="ORF">METZ01_LOCUS175989</name>
</gene>
<feature type="non-terminal residue" evidence="3">
    <location>
        <position position="220"/>
    </location>
</feature>
<accession>A0A382CAK0</accession>
<dbReference type="Pfam" id="PF01232">
    <property type="entry name" value="Mannitol_dh"/>
    <property type="match status" value="1"/>
</dbReference>
<sequence>MNEEDLNYINPHAANPSSNCYVSSGQCPPAKGTNGTQGSMNIGKSVVFGLRALFLVMELQPQSLRITEKYYDKFLKEIVWSYFMSIYLSRETLGSLPDNVCRPQYKYNDLEPGIIHIGYGNFHRAHQSLYMDDLFNKGLDLDWAIVGSGVRPHDSKIRETLQKQDFLTTVVELQPGENTARVTSPIVDFLPVEKGNSSLVNSLSAPWARIVSLTITEGGY</sequence>
<dbReference type="InterPro" id="IPR050988">
    <property type="entry name" value="Mannitol_DH/Oxidoreductase"/>
</dbReference>
<keyword evidence="1" id="KW-0560">Oxidoreductase</keyword>
<name>A0A382CAK0_9ZZZZ</name>
<dbReference type="Gene3D" id="3.40.50.720">
    <property type="entry name" value="NAD(P)-binding Rossmann-like Domain"/>
    <property type="match status" value="1"/>
</dbReference>
<proteinExistence type="predicted"/>
<dbReference type="InterPro" id="IPR013131">
    <property type="entry name" value="Mannitol_DH_N"/>
</dbReference>
<organism evidence="3">
    <name type="scientific">marine metagenome</name>
    <dbReference type="NCBI Taxonomy" id="408172"/>
    <lineage>
        <taxon>unclassified sequences</taxon>
        <taxon>metagenomes</taxon>
        <taxon>ecological metagenomes</taxon>
    </lineage>
</organism>
<evidence type="ECO:0000313" key="3">
    <source>
        <dbReference type="EMBL" id="SVB23135.1"/>
    </source>
</evidence>
<dbReference type="PANTHER" id="PTHR43362:SF1">
    <property type="entry name" value="MANNITOL DEHYDROGENASE 2-RELATED"/>
    <property type="match status" value="1"/>
</dbReference>
<dbReference type="SUPFAM" id="SSF51735">
    <property type="entry name" value="NAD(P)-binding Rossmann-fold domains"/>
    <property type="match status" value="1"/>
</dbReference>
<evidence type="ECO:0000256" key="1">
    <source>
        <dbReference type="ARBA" id="ARBA00023002"/>
    </source>
</evidence>
<feature type="domain" description="Mannitol dehydrogenase N-terminal" evidence="2">
    <location>
        <begin position="113"/>
        <end position="219"/>
    </location>
</feature>